<dbReference type="InterPro" id="IPR011712">
    <property type="entry name" value="Sig_transdc_His_kin_sub3_dim/P"/>
</dbReference>
<feature type="domain" description="Signal transduction histidine kinase subgroup 3 dimerisation and phosphoacceptor" evidence="12">
    <location>
        <begin position="179"/>
        <end position="245"/>
    </location>
</feature>
<feature type="region of interest" description="Disordered" evidence="9">
    <location>
        <begin position="653"/>
        <end position="679"/>
    </location>
</feature>
<comment type="caution">
    <text evidence="14">The sequence shown here is derived from an EMBL/GenBank/DDBJ whole genome shotgun (WGS) entry which is preliminary data.</text>
</comment>
<keyword evidence="7" id="KW-0067">ATP-binding</keyword>
<organism evidence="14 15">
    <name type="scientific">Streptomyces sp. 900129855</name>
    <dbReference type="NCBI Taxonomy" id="3155129"/>
    <lineage>
        <taxon>Bacteria</taxon>
        <taxon>Bacillati</taxon>
        <taxon>Actinomycetota</taxon>
        <taxon>Actinomycetes</taxon>
        <taxon>Kitasatosporales</taxon>
        <taxon>Streptomycetaceae</taxon>
        <taxon>Streptomyces</taxon>
    </lineage>
</organism>
<dbReference type="RefSeq" id="WP_361707566.1">
    <property type="nucleotide sequence ID" value="NZ_JBEZVE010000023.1"/>
</dbReference>
<dbReference type="EMBL" id="JBEZVE010000023">
    <property type="protein sequence ID" value="MEU3785802.1"/>
    <property type="molecule type" value="Genomic_DNA"/>
</dbReference>
<name>A0ABV2ZT94_9ACTN</name>
<dbReference type="Proteomes" id="UP001550739">
    <property type="component" value="Unassembled WGS sequence"/>
</dbReference>
<evidence type="ECO:0000313" key="14">
    <source>
        <dbReference type="EMBL" id="MEU3785802.1"/>
    </source>
</evidence>
<evidence type="ECO:0000256" key="6">
    <source>
        <dbReference type="ARBA" id="ARBA00022777"/>
    </source>
</evidence>
<feature type="domain" description="Histidine kinase/HSP90-like ATPase" evidence="11">
    <location>
        <begin position="296"/>
        <end position="396"/>
    </location>
</feature>
<reference evidence="14 15" key="1">
    <citation type="submission" date="2024-06" db="EMBL/GenBank/DDBJ databases">
        <title>The Natural Products Discovery Center: Release of the First 8490 Sequenced Strains for Exploring Actinobacteria Biosynthetic Diversity.</title>
        <authorList>
            <person name="Kalkreuter E."/>
            <person name="Kautsar S.A."/>
            <person name="Yang D."/>
            <person name="Bader C.D."/>
            <person name="Teijaro C.N."/>
            <person name="Fluegel L."/>
            <person name="Davis C.M."/>
            <person name="Simpson J.R."/>
            <person name="Lauterbach L."/>
            <person name="Steele A.D."/>
            <person name="Gui C."/>
            <person name="Meng S."/>
            <person name="Li G."/>
            <person name="Viehrig K."/>
            <person name="Ye F."/>
            <person name="Su P."/>
            <person name="Kiefer A.F."/>
            <person name="Nichols A."/>
            <person name="Cepeda A.J."/>
            <person name="Yan W."/>
            <person name="Fan B."/>
            <person name="Jiang Y."/>
            <person name="Adhikari A."/>
            <person name="Zheng C.-J."/>
            <person name="Schuster L."/>
            <person name="Cowan T.M."/>
            <person name="Smanski M.J."/>
            <person name="Chevrette M.G."/>
            <person name="De Carvalho L.P.S."/>
            <person name="Shen B."/>
        </authorList>
    </citation>
    <scope>NUCLEOTIDE SEQUENCE [LARGE SCALE GENOMIC DNA]</scope>
    <source>
        <strain evidence="14 15">NPDC033843</strain>
    </source>
</reference>
<feature type="transmembrane region" description="Helical" evidence="10">
    <location>
        <begin position="81"/>
        <end position="97"/>
    </location>
</feature>
<feature type="transmembrane region" description="Helical" evidence="10">
    <location>
        <begin position="547"/>
        <end position="575"/>
    </location>
</feature>
<evidence type="ECO:0000256" key="4">
    <source>
        <dbReference type="ARBA" id="ARBA00022679"/>
    </source>
</evidence>
<evidence type="ECO:0000259" key="11">
    <source>
        <dbReference type="Pfam" id="PF02518"/>
    </source>
</evidence>
<evidence type="ECO:0000259" key="13">
    <source>
        <dbReference type="Pfam" id="PF23539"/>
    </source>
</evidence>
<proteinExistence type="predicted"/>
<feature type="transmembrane region" description="Helical" evidence="10">
    <location>
        <begin position="104"/>
        <end position="123"/>
    </location>
</feature>
<keyword evidence="10" id="KW-0472">Membrane</keyword>
<keyword evidence="5" id="KW-0547">Nucleotide-binding</keyword>
<evidence type="ECO:0000259" key="12">
    <source>
        <dbReference type="Pfam" id="PF07730"/>
    </source>
</evidence>
<dbReference type="SUPFAM" id="SSF55874">
    <property type="entry name" value="ATPase domain of HSP90 chaperone/DNA topoisomerase II/histidine kinase"/>
    <property type="match status" value="1"/>
</dbReference>
<gene>
    <name evidence="14" type="ORF">AB0E89_35565</name>
</gene>
<feature type="domain" description="DUF7134" evidence="13">
    <location>
        <begin position="420"/>
        <end position="579"/>
    </location>
</feature>
<dbReference type="InterPro" id="IPR050482">
    <property type="entry name" value="Sensor_HK_TwoCompSys"/>
</dbReference>
<feature type="region of interest" description="Disordered" evidence="9">
    <location>
        <begin position="340"/>
        <end position="362"/>
    </location>
</feature>
<keyword evidence="4" id="KW-0808">Transferase</keyword>
<sequence length="679" mass="69537">MESVRNWLLPLAVMAGQLLVWPGAVEWDGHQVVVADVTVAVAAGTAVTGALALRRRAPLIALAGVVVVAELGRLVVPADAVVVYALVGEAVAVYSVAARTTLPVTLRAVGVLVGFEVLVSLAADGVGLAHRADQVLTAAVCLVGAGLGRGRARWLASRAQAARRLERARAERREAATAERRRLARELHDVSAHHLTSVVVTANAAGHLAGSRPELAAEALEFAARTGRETLDTLHRLVDTLRTAEEDDDDGGHVLLGERLGERLGELAAGFVRLGQPVEVAVDVEAGAEVGQAVADAVFGIAREALTNALRYAPGAPVRVEVRDPHDGRLTLTIVNEAHSAASSGVPGSPDIGRGLGSGRGTAGMKERAAAVGGTMTAGPRPGPAGGWSVRAELPAHPAHSGGTRVFGLVGVDWRFAEHAALLAVLAVPAALLFGESRDAGARLSLGALLLVQVLPLLWRRRMPWAALAVVGAGVWGWPWLPGAADPVWVLVAGGCALLAGVYAVGANGGTAWASWVSVPSAAGSLGGAAVAAAARDGILDGRPAGPLAIGVGVFALALLLLPPLGAAWLAGFAVRSRRTTVTGREDSELGQAVHDAVAAAHAERQRVAAGLRSAVLDRAADVVRVAEEGRLEEVAPAAREALAAMRELLGSLRDGTPAGDPREDAIGAGQEGHPVGRR</sequence>
<evidence type="ECO:0000256" key="2">
    <source>
        <dbReference type="ARBA" id="ARBA00012438"/>
    </source>
</evidence>
<keyword evidence="10" id="KW-0812">Transmembrane</keyword>
<accession>A0ABV2ZT94</accession>
<evidence type="ECO:0000256" key="9">
    <source>
        <dbReference type="SAM" id="MobiDB-lite"/>
    </source>
</evidence>
<comment type="catalytic activity">
    <reaction evidence="1">
        <text>ATP + protein L-histidine = ADP + protein N-phospho-L-histidine.</text>
        <dbReference type="EC" id="2.7.13.3"/>
    </reaction>
</comment>
<evidence type="ECO:0000256" key="10">
    <source>
        <dbReference type="SAM" id="Phobius"/>
    </source>
</evidence>
<feature type="transmembrane region" description="Helical" evidence="10">
    <location>
        <begin position="487"/>
        <end position="506"/>
    </location>
</feature>
<evidence type="ECO:0000313" key="15">
    <source>
        <dbReference type="Proteomes" id="UP001550739"/>
    </source>
</evidence>
<dbReference type="Pfam" id="PF23539">
    <property type="entry name" value="DUF7134"/>
    <property type="match status" value="1"/>
</dbReference>
<feature type="transmembrane region" description="Helical" evidence="10">
    <location>
        <begin position="513"/>
        <end position="535"/>
    </location>
</feature>
<evidence type="ECO:0000256" key="5">
    <source>
        <dbReference type="ARBA" id="ARBA00022741"/>
    </source>
</evidence>
<dbReference type="Gene3D" id="1.20.5.1930">
    <property type="match status" value="1"/>
</dbReference>
<protein>
    <recommendedName>
        <fullName evidence="2">histidine kinase</fullName>
        <ecNumber evidence="2">2.7.13.3</ecNumber>
    </recommendedName>
</protein>
<feature type="transmembrane region" description="Helical" evidence="10">
    <location>
        <begin position="440"/>
        <end position="458"/>
    </location>
</feature>
<dbReference type="PANTHER" id="PTHR24421:SF10">
    <property type="entry name" value="NITRATE_NITRITE SENSOR PROTEIN NARQ"/>
    <property type="match status" value="1"/>
</dbReference>
<dbReference type="Pfam" id="PF02518">
    <property type="entry name" value="HATPase_c"/>
    <property type="match status" value="1"/>
</dbReference>
<evidence type="ECO:0000256" key="8">
    <source>
        <dbReference type="ARBA" id="ARBA00023012"/>
    </source>
</evidence>
<keyword evidence="3" id="KW-0597">Phosphoprotein</keyword>
<dbReference type="InterPro" id="IPR003594">
    <property type="entry name" value="HATPase_dom"/>
</dbReference>
<dbReference type="Gene3D" id="3.30.565.10">
    <property type="entry name" value="Histidine kinase-like ATPase, C-terminal domain"/>
    <property type="match status" value="1"/>
</dbReference>
<keyword evidence="10" id="KW-1133">Transmembrane helix</keyword>
<feature type="transmembrane region" description="Helical" evidence="10">
    <location>
        <begin position="59"/>
        <end position="75"/>
    </location>
</feature>
<dbReference type="PANTHER" id="PTHR24421">
    <property type="entry name" value="NITRATE/NITRITE SENSOR PROTEIN NARX-RELATED"/>
    <property type="match status" value="1"/>
</dbReference>
<feature type="transmembrane region" description="Helical" evidence="10">
    <location>
        <begin position="465"/>
        <end position="481"/>
    </location>
</feature>
<feature type="transmembrane region" description="Helical" evidence="10">
    <location>
        <begin position="7"/>
        <end position="25"/>
    </location>
</feature>
<dbReference type="GO" id="GO:0016301">
    <property type="term" value="F:kinase activity"/>
    <property type="evidence" value="ECO:0007669"/>
    <property type="project" value="UniProtKB-KW"/>
</dbReference>
<evidence type="ECO:0000256" key="3">
    <source>
        <dbReference type="ARBA" id="ARBA00022553"/>
    </source>
</evidence>
<dbReference type="InterPro" id="IPR055558">
    <property type="entry name" value="DUF7134"/>
</dbReference>
<dbReference type="InterPro" id="IPR036890">
    <property type="entry name" value="HATPase_C_sf"/>
</dbReference>
<keyword evidence="6 14" id="KW-0418">Kinase</keyword>
<keyword evidence="15" id="KW-1185">Reference proteome</keyword>
<evidence type="ECO:0000256" key="7">
    <source>
        <dbReference type="ARBA" id="ARBA00022840"/>
    </source>
</evidence>
<dbReference type="CDD" id="cd16917">
    <property type="entry name" value="HATPase_UhpB-NarQ-NarX-like"/>
    <property type="match status" value="1"/>
</dbReference>
<feature type="transmembrane region" description="Helical" evidence="10">
    <location>
        <begin position="31"/>
        <end position="52"/>
    </location>
</feature>
<keyword evidence="8" id="KW-0902">Two-component regulatory system</keyword>
<dbReference type="Pfam" id="PF07730">
    <property type="entry name" value="HisKA_3"/>
    <property type="match status" value="1"/>
</dbReference>
<dbReference type="EC" id="2.7.13.3" evidence="2"/>
<evidence type="ECO:0000256" key="1">
    <source>
        <dbReference type="ARBA" id="ARBA00000085"/>
    </source>
</evidence>